<dbReference type="OrthoDB" id="3188866at2759"/>
<evidence type="ECO:0000313" key="3">
    <source>
        <dbReference type="Proteomes" id="UP000076722"/>
    </source>
</evidence>
<feature type="region of interest" description="Disordered" evidence="1">
    <location>
        <begin position="137"/>
        <end position="174"/>
    </location>
</feature>
<evidence type="ECO:0000313" key="2">
    <source>
        <dbReference type="EMBL" id="KZS93884.1"/>
    </source>
</evidence>
<gene>
    <name evidence="2" type="ORF">SISNIDRAFT_71927</name>
</gene>
<dbReference type="EMBL" id="KV419406">
    <property type="protein sequence ID" value="KZS93884.1"/>
    <property type="molecule type" value="Genomic_DNA"/>
</dbReference>
<keyword evidence="3" id="KW-1185">Reference proteome</keyword>
<evidence type="ECO:0008006" key="4">
    <source>
        <dbReference type="Google" id="ProtNLM"/>
    </source>
</evidence>
<name>A0A164V788_9AGAM</name>
<proteinExistence type="predicted"/>
<evidence type="ECO:0000256" key="1">
    <source>
        <dbReference type="SAM" id="MobiDB-lite"/>
    </source>
</evidence>
<feature type="compositionally biased region" description="Low complexity" evidence="1">
    <location>
        <begin position="162"/>
        <end position="174"/>
    </location>
</feature>
<reference evidence="2 3" key="1">
    <citation type="journal article" date="2016" name="Mol. Biol. Evol.">
        <title>Comparative Genomics of Early-Diverging Mushroom-Forming Fungi Provides Insights into the Origins of Lignocellulose Decay Capabilities.</title>
        <authorList>
            <person name="Nagy L.G."/>
            <person name="Riley R."/>
            <person name="Tritt A."/>
            <person name="Adam C."/>
            <person name="Daum C."/>
            <person name="Floudas D."/>
            <person name="Sun H."/>
            <person name="Yadav J.S."/>
            <person name="Pangilinan J."/>
            <person name="Larsson K.H."/>
            <person name="Matsuura K."/>
            <person name="Barry K."/>
            <person name="Labutti K."/>
            <person name="Kuo R."/>
            <person name="Ohm R.A."/>
            <person name="Bhattacharya S.S."/>
            <person name="Shirouzu T."/>
            <person name="Yoshinaga Y."/>
            <person name="Martin F.M."/>
            <person name="Grigoriev I.V."/>
            <person name="Hibbett D.S."/>
        </authorList>
    </citation>
    <scope>NUCLEOTIDE SEQUENCE [LARGE SCALE GENOMIC DNA]</scope>
    <source>
        <strain evidence="2 3">HHB9708</strain>
    </source>
</reference>
<organism evidence="2 3">
    <name type="scientific">Sistotremastrum niveocremeum HHB9708</name>
    <dbReference type="NCBI Taxonomy" id="1314777"/>
    <lineage>
        <taxon>Eukaryota</taxon>
        <taxon>Fungi</taxon>
        <taxon>Dikarya</taxon>
        <taxon>Basidiomycota</taxon>
        <taxon>Agaricomycotina</taxon>
        <taxon>Agaricomycetes</taxon>
        <taxon>Sistotremastrales</taxon>
        <taxon>Sistotremastraceae</taxon>
        <taxon>Sertulicium</taxon>
        <taxon>Sertulicium niveocremeum</taxon>
    </lineage>
</organism>
<dbReference type="AlphaFoldDB" id="A0A164V788"/>
<feature type="compositionally biased region" description="Low complexity" evidence="1">
    <location>
        <begin position="137"/>
        <end position="155"/>
    </location>
</feature>
<sequence length="373" mass="41297">MDPDGPRFTMADRGFPQEICRRIVDYISGHDLVALSVVSLSFQREAERRLYHIIHITNAAQIKRMSRLFLETPRVSKLVRNLYVYPPSSGGRGTDGRDWDWEVLRRALSELSALEVLFVSGAGGHTEILIPLPLESASTSSNSTANASTVARASTPSNNMETEPTPSSPSSPTMLSVTPIHPFRLKELSLRTTWDPDVASFLETQDQLVSFVFTPMIMDSSEWDTNILTTTTISHIRLDLSSVALPRLKTIDVPLNLACALAPGRPIKVIKATFPHFAQFNQSTVLNTHGAHAEDRLYEGLGRLFEAFGKSTGPVEELHIGENVHITERISVRVMELSARHLPSLAFLSKLALPRNDVSAIVDIGPIIYSFRC</sequence>
<accession>A0A164V788</accession>
<protein>
    <recommendedName>
        <fullName evidence="4">F-box domain-containing protein</fullName>
    </recommendedName>
</protein>
<dbReference type="Proteomes" id="UP000076722">
    <property type="component" value="Unassembled WGS sequence"/>
</dbReference>